<dbReference type="InterPro" id="IPR015943">
    <property type="entry name" value="WD40/YVTN_repeat-like_dom_sf"/>
</dbReference>
<feature type="repeat" description="WD" evidence="5">
    <location>
        <begin position="22"/>
        <end position="63"/>
    </location>
</feature>
<protein>
    <submittedName>
        <fullName evidence="6">Uncharacterized protein</fullName>
    </submittedName>
</protein>
<evidence type="ECO:0000256" key="5">
    <source>
        <dbReference type="PROSITE-ProRule" id="PRU00221"/>
    </source>
</evidence>
<gene>
    <name evidence="6" type="ORF">GSOID_T00005429001</name>
</gene>
<keyword evidence="2 5" id="KW-0853">WD repeat</keyword>
<dbReference type="Proteomes" id="UP000001307">
    <property type="component" value="Unassembled WGS sequence"/>
</dbReference>
<dbReference type="InterPro" id="IPR019775">
    <property type="entry name" value="WD40_repeat_CS"/>
</dbReference>
<dbReference type="PROSITE" id="PS00678">
    <property type="entry name" value="WD_REPEATS_1"/>
    <property type="match status" value="1"/>
</dbReference>
<accession>E4XVA3</accession>
<sequence length="180" mass="20406">MNLELLESYGQNYTYPEEFDGILDSTNNTLAASFNRRGSLLATGCNDGRIVIWDFLTRRSAKVLLAHTSSICSVSWNRKGNKLVTAGTDHQVAIWNVLTSECEHSFRFPGPVSAAYFNPRNDKQVLVCPLKQPPLVVAMNAFQSYPYKFPQDMPRFFAFLINIDPIFFVFSDKSISIKYC</sequence>
<dbReference type="Pfam" id="PF00400">
    <property type="entry name" value="WD40"/>
    <property type="match status" value="2"/>
</dbReference>
<name>E4XVA3_OIKDI</name>
<organism evidence="6">
    <name type="scientific">Oikopleura dioica</name>
    <name type="common">Tunicate</name>
    <dbReference type="NCBI Taxonomy" id="34765"/>
    <lineage>
        <taxon>Eukaryota</taxon>
        <taxon>Metazoa</taxon>
        <taxon>Chordata</taxon>
        <taxon>Tunicata</taxon>
        <taxon>Appendicularia</taxon>
        <taxon>Copelata</taxon>
        <taxon>Oikopleuridae</taxon>
        <taxon>Oikopleura</taxon>
    </lineage>
</organism>
<dbReference type="OrthoDB" id="196858at2759"/>
<dbReference type="InterPro" id="IPR036322">
    <property type="entry name" value="WD40_repeat_dom_sf"/>
</dbReference>
<comment type="subcellular location">
    <subcellularLocation>
        <location evidence="1">Nucleus</location>
    </subcellularLocation>
</comment>
<evidence type="ECO:0000256" key="1">
    <source>
        <dbReference type="ARBA" id="ARBA00004123"/>
    </source>
</evidence>
<dbReference type="PROSITE" id="PS50294">
    <property type="entry name" value="WD_REPEATS_REGION"/>
    <property type="match status" value="1"/>
</dbReference>
<dbReference type="EMBL" id="FN653206">
    <property type="protein sequence ID" value="CBY13634.1"/>
    <property type="molecule type" value="Genomic_DNA"/>
</dbReference>
<evidence type="ECO:0000313" key="7">
    <source>
        <dbReference type="Proteomes" id="UP000001307"/>
    </source>
</evidence>
<dbReference type="Gene3D" id="2.130.10.10">
    <property type="entry name" value="YVTN repeat-like/Quinoprotein amine dehydrogenase"/>
    <property type="match status" value="1"/>
</dbReference>
<reference evidence="6" key="1">
    <citation type="journal article" date="2010" name="Science">
        <title>Plasticity of animal genome architecture unmasked by rapid evolution of a pelagic tunicate.</title>
        <authorList>
            <person name="Denoeud F."/>
            <person name="Henriet S."/>
            <person name="Mungpakdee S."/>
            <person name="Aury J.M."/>
            <person name="Da Silva C."/>
            <person name="Brinkmann H."/>
            <person name="Mikhaleva J."/>
            <person name="Olsen L.C."/>
            <person name="Jubin C."/>
            <person name="Canestro C."/>
            <person name="Bouquet J.M."/>
            <person name="Danks G."/>
            <person name="Poulain J."/>
            <person name="Campsteijn C."/>
            <person name="Adamski M."/>
            <person name="Cross I."/>
            <person name="Yadetie F."/>
            <person name="Muffato M."/>
            <person name="Louis A."/>
            <person name="Butcher S."/>
            <person name="Tsagkogeorga G."/>
            <person name="Konrad A."/>
            <person name="Singh S."/>
            <person name="Jensen M.F."/>
            <person name="Cong E.H."/>
            <person name="Eikeseth-Otteraa H."/>
            <person name="Noel B."/>
            <person name="Anthouard V."/>
            <person name="Porcel B.M."/>
            <person name="Kachouri-Lafond R."/>
            <person name="Nishino A."/>
            <person name="Ugolini M."/>
            <person name="Chourrout P."/>
            <person name="Nishida H."/>
            <person name="Aasland R."/>
            <person name="Huzurbazar S."/>
            <person name="Westhof E."/>
            <person name="Delsuc F."/>
            <person name="Lehrach H."/>
            <person name="Reinhardt R."/>
            <person name="Weissenbach J."/>
            <person name="Roy S.W."/>
            <person name="Artiguenave F."/>
            <person name="Postlethwait J.H."/>
            <person name="Manak J.R."/>
            <person name="Thompson E.M."/>
            <person name="Jaillon O."/>
            <person name="Du Pasquier L."/>
            <person name="Boudinot P."/>
            <person name="Liberles D.A."/>
            <person name="Volff J.N."/>
            <person name="Philippe H."/>
            <person name="Lenhard B."/>
            <person name="Roest Crollius H."/>
            <person name="Wincker P."/>
            <person name="Chourrout D."/>
        </authorList>
    </citation>
    <scope>NUCLEOTIDE SEQUENCE [LARGE SCALE GENOMIC DNA]</scope>
</reference>
<dbReference type="InterPro" id="IPR037850">
    <property type="entry name" value="RBBP5/Swd1"/>
</dbReference>
<proteinExistence type="predicted"/>
<feature type="repeat" description="WD" evidence="5">
    <location>
        <begin position="64"/>
        <end position="105"/>
    </location>
</feature>
<dbReference type="SMART" id="SM00320">
    <property type="entry name" value="WD40"/>
    <property type="match status" value="2"/>
</dbReference>
<dbReference type="AlphaFoldDB" id="E4XVA3"/>
<evidence type="ECO:0000256" key="2">
    <source>
        <dbReference type="ARBA" id="ARBA00022574"/>
    </source>
</evidence>
<dbReference type="GO" id="GO:0048188">
    <property type="term" value="C:Set1C/COMPASS complex"/>
    <property type="evidence" value="ECO:0007669"/>
    <property type="project" value="InterPro"/>
</dbReference>
<keyword evidence="4" id="KW-0539">Nucleus</keyword>
<dbReference type="PROSITE" id="PS50082">
    <property type="entry name" value="WD_REPEATS_2"/>
    <property type="match status" value="2"/>
</dbReference>
<dbReference type="PANTHER" id="PTHR44040:SF1">
    <property type="entry name" value="RETINOBLASTOMA-BINDING PROTEIN 5"/>
    <property type="match status" value="1"/>
</dbReference>
<keyword evidence="7" id="KW-1185">Reference proteome</keyword>
<dbReference type="InParanoid" id="E4XVA3"/>
<evidence type="ECO:0000256" key="4">
    <source>
        <dbReference type="ARBA" id="ARBA00023242"/>
    </source>
</evidence>
<dbReference type="SUPFAM" id="SSF50978">
    <property type="entry name" value="WD40 repeat-like"/>
    <property type="match status" value="1"/>
</dbReference>
<keyword evidence="3" id="KW-0677">Repeat</keyword>
<evidence type="ECO:0000256" key="3">
    <source>
        <dbReference type="ARBA" id="ARBA00022737"/>
    </source>
</evidence>
<evidence type="ECO:0000313" key="6">
    <source>
        <dbReference type="EMBL" id="CBY13634.1"/>
    </source>
</evidence>
<dbReference type="PANTHER" id="PTHR44040">
    <property type="entry name" value="RETINOBLASTOMA-BINDING PROTEIN 5"/>
    <property type="match status" value="1"/>
</dbReference>
<dbReference type="InterPro" id="IPR001680">
    <property type="entry name" value="WD40_rpt"/>
</dbReference>